<keyword evidence="2" id="KW-0249">Electron transport</keyword>
<keyword evidence="7" id="KW-1185">Reference proteome</keyword>
<dbReference type="EMBL" id="JABANO010035544">
    <property type="protein sequence ID" value="KAF4703323.1"/>
    <property type="molecule type" value="Genomic_DNA"/>
</dbReference>
<evidence type="ECO:0000256" key="1">
    <source>
        <dbReference type="ARBA" id="ARBA00022448"/>
    </source>
</evidence>
<dbReference type="PROSITE" id="PS00195">
    <property type="entry name" value="GLUTAREDOXIN_1"/>
    <property type="match status" value="1"/>
</dbReference>
<dbReference type="InterPro" id="IPR002109">
    <property type="entry name" value="Glutaredoxin"/>
</dbReference>
<dbReference type="NCBIfam" id="TIGR02180">
    <property type="entry name" value="GRX_euk"/>
    <property type="match status" value="1"/>
</dbReference>
<dbReference type="InterPro" id="IPR011899">
    <property type="entry name" value="Glutaredoxin_euk/vir"/>
</dbReference>
<comment type="caution">
    <text evidence="6">The sequence shown here is derived from an EMBL/GenBank/DDBJ whole genome shotgun (WGS) entry which is preliminary data.</text>
</comment>
<dbReference type="PANTHER" id="PTHR45694:SF18">
    <property type="entry name" value="GLUTAREDOXIN-1-RELATED"/>
    <property type="match status" value="1"/>
</dbReference>
<feature type="domain" description="Glutaredoxin" evidence="5">
    <location>
        <begin position="53"/>
        <end position="115"/>
    </location>
</feature>
<dbReference type="AlphaFoldDB" id="A0A7J6Q4Y7"/>
<keyword evidence="1" id="KW-0813">Transport</keyword>
<evidence type="ECO:0000313" key="7">
    <source>
        <dbReference type="Proteomes" id="UP000553632"/>
    </source>
</evidence>
<dbReference type="PROSITE" id="PS51354">
    <property type="entry name" value="GLUTAREDOXIN_2"/>
    <property type="match status" value="1"/>
</dbReference>
<name>A0A7J6Q4Y7_PEROL</name>
<keyword evidence="3" id="KW-1015">Disulfide bond</keyword>
<dbReference type="GO" id="GO:0034599">
    <property type="term" value="P:cellular response to oxidative stress"/>
    <property type="evidence" value="ECO:0007669"/>
    <property type="project" value="TreeGrafter"/>
</dbReference>
<feature type="non-terminal residue" evidence="6">
    <location>
        <position position="136"/>
    </location>
</feature>
<dbReference type="SUPFAM" id="SSF52833">
    <property type="entry name" value="Thioredoxin-like"/>
    <property type="match status" value="1"/>
</dbReference>
<evidence type="ECO:0000313" key="6">
    <source>
        <dbReference type="EMBL" id="KAF4703323.1"/>
    </source>
</evidence>
<evidence type="ECO:0000256" key="3">
    <source>
        <dbReference type="ARBA" id="ARBA00023157"/>
    </source>
</evidence>
<dbReference type="Gene3D" id="3.40.30.10">
    <property type="entry name" value="Glutaredoxin"/>
    <property type="match status" value="1"/>
</dbReference>
<dbReference type="GO" id="GO:0015038">
    <property type="term" value="F:glutathione disulfide oxidoreductase activity"/>
    <property type="evidence" value="ECO:0007669"/>
    <property type="project" value="TreeGrafter"/>
</dbReference>
<dbReference type="OMA" id="YCHKARA"/>
<dbReference type="InterPro" id="IPR011767">
    <property type="entry name" value="GLR_AS"/>
</dbReference>
<dbReference type="Pfam" id="PF00462">
    <property type="entry name" value="Glutaredoxin"/>
    <property type="match status" value="1"/>
</dbReference>
<reference evidence="6 7" key="1">
    <citation type="submission" date="2020-04" db="EMBL/GenBank/DDBJ databases">
        <title>Perkinsus olseni comparative genomics.</title>
        <authorList>
            <person name="Bogema D.R."/>
        </authorList>
    </citation>
    <scope>NUCLEOTIDE SEQUENCE [LARGE SCALE GENOMIC DNA]</scope>
    <source>
        <strain evidence="6 7">ATCC PRA-207</strain>
    </source>
</reference>
<protein>
    <recommendedName>
        <fullName evidence="5">Glutaredoxin domain-containing protein</fullName>
    </recommendedName>
</protein>
<evidence type="ECO:0000259" key="5">
    <source>
        <dbReference type="Pfam" id="PF00462"/>
    </source>
</evidence>
<evidence type="ECO:0000256" key="2">
    <source>
        <dbReference type="ARBA" id="ARBA00022982"/>
    </source>
</evidence>
<sequence>RGNVLLELMDLSVASQEEAVCVDTGRCYSLSLISFATMSVKSFVDNEIASNKVMVFSKSYCPFCKKAKEALASINADAKVIELDQRDDCADIQDYLGQLTGARSVPRVFVKGKFIGGGDDTVAKVHSGELKTLIQA</sequence>
<organism evidence="6 7">
    <name type="scientific">Perkinsus olseni</name>
    <name type="common">Perkinsus atlanticus</name>
    <dbReference type="NCBI Taxonomy" id="32597"/>
    <lineage>
        <taxon>Eukaryota</taxon>
        <taxon>Sar</taxon>
        <taxon>Alveolata</taxon>
        <taxon>Perkinsozoa</taxon>
        <taxon>Perkinsea</taxon>
        <taxon>Perkinsida</taxon>
        <taxon>Perkinsidae</taxon>
        <taxon>Perkinsus</taxon>
    </lineage>
</organism>
<keyword evidence="4" id="KW-0676">Redox-active center</keyword>
<dbReference type="InterPro" id="IPR014025">
    <property type="entry name" value="Glutaredoxin_subgr"/>
</dbReference>
<dbReference type="Proteomes" id="UP000553632">
    <property type="component" value="Unassembled WGS sequence"/>
</dbReference>
<dbReference type="CDD" id="cd03419">
    <property type="entry name" value="GRX_GRXh_1_2_like"/>
    <property type="match status" value="1"/>
</dbReference>
<accession>A0A7J6Q4Y7</accession>
<gene>
    <name evidence="6" type="ORF">FOZ63_015022</name>
</gene>
<evidence type="ECO:0000256" key="4">
    <source>
        <dbReference type="ARBA" id="ARBA00023284"/>
    </source>
</evidence>
<dbReference type="GO" id="GO:0005737">
    <property type="term" value="C:cytoplasm"/>
    <property type="evidence" value="ECO:0007669"/>
    <property type="project" value="TreeGrafter"/>
</dbReference>
<dbReference type="FunFam" id="3.40.30.10:FF:000026">
    <property type="entry name" value="Glutaredoxin 2"/>
    <property type="match status" value="1"/>
</dbReference>
<dbReference type="PANTHER" id="PTHR45694">
    <property type="entry name" value="GLUTAREDOXIN 2"/>
    <property type="match status" value="1"/>
</dbReference>
<dbReference type="InterPro" id="IPR036249">
    <property type="entry name" value="Thioredoxin-like_sf"/>
</dbReference>
<dbReference type="PRINTS" id="PR00160">
    <property type="entry name" value="GLUTAREDOXIN"/>
</dbReference>
<proteinExistence type="predicted"/>